<dbReference type="AlphaFoldDB" id="A0A972NNF7"/>
<organism evidence="1 2">
    <name type="scientific">Paraburkholderia elongata</name>
    <dbReference type="NCBI Taxonomy" id="2675747"/>
    <lineage>
        <taxon>Bacteria</taxon>
        <taxon>Pseudomonadati</taxon>
        <taxon>Pseudomonadota</taxon>
        <taxon>Betaproteobacteria</taxon>
        <taxon>Burkholderiales</taxon>
        <taxon>Burkholderiaceae</taxon>
        <taxon>Paraburkholderia</taxon>
    </lineage>
</organism>
<reference evidence="1 2" key="1">
    <citation type="submission" date="2019-11" db="EMBL/GenBank/DDBJ databases">
        <title>Metabolism of dissolved organic matter in forest soils.</title>
        <authorList>
            <person name="Cyle K.T."/>
            <person name="Wilhelm R.C."/>
            <person name="Martinez C.E."/>
        </authorList>
    </citation>
    <scope>NUCLEOTIDE SEQUENCE [LARGE SCALE GENOMIC DNA]</scope>
    <source>
        <strain evidence="1 2">5N</strain>
    </source>
</reference>
<comment type="caution">
    <text evidence="1">The sequence shown here is derived from an EMBL/GenBank/DDBJ whole genome shotgun (WGS) entry which is preliminary data.</text>
</comment>
<dbReference type="InterPro" id="IPR009387">
    <property type="entry name" value="HigB-2"/>
</dbReference>
<protein>
    <submittedName>
        <fullName evidence="1">Toxin</fullName>
    </submittedName>
</protein>
<dbReference type="PIRSF" id="PIRSF039032">
    <property type="entry name" value="HigB-2"/>
    <property type="match status" value="1"/>
</dbReference>
<gene>
    <name evidence="1" type="ORF">GNZ13_08990</name>
</gene>
<dbReference type="EMBL" id="WOEZ01000043">
    <property type="protein sequence ID" value="NPT54740.1"/>
    <property type="molecule type" value="Genomic_DNA"/>
</dbReference>
<name>A0A972NNF7_9BURK</name>
<accession>A0A972NNF7</accession>
<proteinExistence type="predicted"/>
<keyword evidence="2" id="KW-1185">Reference proteome</keyword>
<dbReference type="Proteomes" id="UP000655523">
    <property type="component" value="Unassembled WGS sequence"/>
</dbReference>
<evidence type="ECO:0000313" key="2">
    <source>
        <dbReference type="Proteomes" id="UP000655523"/>
    </source>
</evidence>
<evidence type="ECO:0000313" key="1">
    <source>
        <dbReference type="EMBL" id="NPT54740.1"/>
    </source>
</evidence>
<sequence length="114" mass="13354">MRATFVELSSFQKYRADYLTDDEYRLLQEDMLANPEMGDVIKGAGGLRKLRFADKRRNKGKRGGLRVIYYYWVGGTQFWTFTLYDKDEMSDLSSAERKTFAEMLQGEIAQRSVR</sequence>